<dbReference type="EMBL" id="LFBU01000001">
    <property type="protein sequence ID" value="KMQ74404.1"/>
    <property type="molecule type" value="Genomic_DNA"/>
</dbReference>
<keyword evidence="3" id="KW-1185">Reference proteome</keyword>
<keyword evidence="1" id="KW-0812">Transmembrane</keyword>
<dbReference type="Proteomes" id="UP000036102">
    <property type="component" value="Unassembled WGS sequence"/>
</dbReference>
<evidence type="ECO:0000313" key="3">
    <source>
        <dbReference type="Proteomes" id="UP000036102"/>
    </source>
</evidence>
<comment type="caution">
    <text evidence="2">The sequence shown here is derived from an EMBL/GenBank/DDBJ whole genome shotgun (WGS) entry which is preliminary data.</text>
</comment>
<dbReference type="RefSeq" id="WP_048494612.1">
    <property type="nucleotide sequence ID" value="NZ_LFBU01000001.1"/>
</dbReference>
<evidence type="ECO:0000256" key="1">
    <source>
        <dbReference type="SAM" id="Phobius"/>
    </source>
</evidence>
<dbReference type="AlphaFoldDB" id="A0A0J7J8T5"/>
<keyword evidence="1" id="KW-1133">Transmembrane helix</keyword>
<feature type="transmembrane region" description="Helical" evidence="1">
    <location>
        <begin position="42"/>
        <end position="59"/>
    </location>
</feature>
<accession>A0A0J7J8T5</accession>
<feature type="transmembrane region" description="Helical" evidence="1">
    <location>
        <begin position="12"/>
        <end position="36"/>
    </location>
</feature>
<organism evidence="2 3">
    <name type="scientific">Marinobacter subterrani</name>
    <dbReference type="NCBI Taxonomy" id="1658765"/>
    <lineage>
        <taxon>Bacteria</taxon>
        <taxon>Pseudomonadati</taxon>
        <taxon>Pseudomonadota</taxon>
        <taxon>Gammaproteobacteria</taxon>
        <taxon>Pseudomonadales</taxon>
        <taxon>Marinobacteraceae</taxon>
        <taxon>Marinobacter</taxon>
    </lineage>
</organism>
<keyword evidence="1" id="KW-0472">Membrane</keyword>
<reference evidence="2 3" key="1">
    <citation type="submission" date="2015-06" db="EMBL/GenBank/DDBJ databases">
        <title>Marinobacter subterrani, a genetically tractable neutrophilic iron-oxidizing strain isolated from the Soudan Iron Mine.</title>
        <authorList>
            <person name="Bonis B.M."/>
            <person name="Gralnick J.A."/>
        </authorList>
    </citation>
    <scope>NUCLEOTIDE SEQUENCE [LARGE SCALE GENOMIC DNA]</scope>
    <source>
        <strain evidence="2 3">JG233</strain>
    </source>
</reference>
<evidence type="ECO:0000313" key="2">
    <source>
        <dbReference type="EMBL" id="KMQ74404.1"/>
    </source>
</evidence>
<proteinExistence type="predicted"/>
<gene>
    <name evidence="2" type="ORF">Msub_10587</name>
</gene>
<dbReference type="PATRIC" id="fig|1658765.3.peg.579"/>
<protein>
    <submittedName>
        <fullName evidence="2">Uncharacterized protein</fullName>
    </submittedName>
</protein>
<sequence>MLFTHMLVKNEINLHVWATGLVLVYGTAAITAHVGLGPGGEYLALAAAVVDVVIGIVAGTKEKRRNAQLVNNANIRSAQELEDLDKRLKAENLAIRNADMRDYEYWFQDVIKEYGLKKQVASDRNVPVELCGVPVLTKHAGILIFVEEDRVILLDPENTGSSAAIKSAYSTQDTIIDARMLLPLLGRPKFRYIHDKVAEYGARVMSGNDEEKNEIWVFNVKDITSENLDYLANIETRTEYFNESETPSPGRITNAREAMSAGNIEKIYDYFPAVLLYIERQPDGDCEIFSIDYCGNEVLKNIASLHAGEDYA</sequence>
<name>A0A0J7J8T5_9GAMM</name>